<dbReference type="EMBL" id="AIMD01000057">
    <property type="protein sequence ID" value="EJF92239.1"/>
    <property type="molecule type" value="Genomic_DNA"/>
</dbReference>
<evidence type="ECO:0000313" key="2">
    <source>
        <dbReference type="Proteomes" id="UP000002648"/>
    </source>
</evidence>
<accession>A0A9P2RXL4</accession>
<dbReference type="AlphaFoldDB" id="A0A9P2RXL4"/>
<proteinExistence type="predicted"/>
<sequence>MNDTNHYAVETVGNPAYPLELFQRVIPVSLEKMKIVKSLPKLEIRETE</sequence>
<comment type="caution">
    <text evidence="1">The sequence shown here is derived from an EMBL/GenBank/DDBJ whole genome shotgun (WGS) entry which is preliminary data.</text>
</comment>
<dbReference type="RefSeq" id="WP_004861452.1">
    <property type="nucleotide sequence ID" value="NZ_JH725056.1"/>
</dbReference>
<evidence type="ECO:0000313" key="1">
    <source>
        <dbReference type="EMBL" id="EJF92239.1"/>
    </source>
</evidence>
<dbReference type="Proteomes" id="UP000002648">
    <property type="component" value="Unassembled WGS sequence"/>
</dbReference>
<name>A0A9P2RXL4_BARTA</name>
<reference evidence="1 2" key="1">
    <citation type="submission" date="2012-03" db="EMBL/GenBank/DDBJ databases">
        <title>The Genome Sequence of Bartonella taylorii 8TBB.</title>
        <authorList>
            <consortium name="The Broad Institute Genome Sequencing Platform"/>
            <consortium name="The Broad Institute Genome Sequencing Center for Infectious Disease"/>
            <person name="Feldgarden M."/>
            <person name="Kirby J."/>
            <person name="Kosoy M."/>
            <person name="Birtles R."/>
            <person name="Probert W.S."/>
            <person name="Chiaraviglio L."/>
            <person name="Young S.K."/>
            <person name="Zeng Q."/>
            <person name="Gargeya S."/>
            <person name="Fitzgerald M."/>
            <person name="Haas B."/>
            <person name="Abouelleil A."/>
            <person name="Alvarado L."/>
            <person name="Arachchi H.M."/>
            <person name="Berlin A."/>
            <person name="Chapman S.B."/>
            <person name="Gearin G."/>
            <person name="Goldberg J."/>
            <person name="Griggs A."/>
            <person name="Gujja S."/>
            <person name="Hansen M."/>
            <person name="Heiman D."/>
            <person name="Howarth C."/>
            <person name="Larimer J."/>
            <person name="Lui A."/>
            <person name="MacDonald P.J.P."/>
            <person name="McCowen C."/>
            <person name="Montmayeur A."/>
            <person name="Murphy C."/>
            <person name="Neiman D."/>
            <person name="Pearson M."/>
            <person name="Priest M."/>
            <person name="Roberts A."/>
            <person name="Saif S."/>
            <person name="Shea T."/>
            <person name="Sisk P."/>
            <person name="Stolte C."/>
            <person name="Sykes S."/>
            <person name="Wortman J."/>
            <person name="Nusbaum C."/>
            <person name="Birren B."/>
        </authorList>
    </citation>
    <scope>NUCLEOTIDE SEQUENCE [LARGE SCALE GENOMIC DNA]</scope>
    <source>
        <strain evidence="1 2">8TBB</strain>
    </source>
</reference>
<protein>
    <submittedName>
        <fullName evidence="1">Uncharacterized protein</fullName>
    </submittedName>
</protein>
<organism evidence="1 2">
    <name type="scientific">Bartonella taylorii 8TBB</name>
    <dbReference type="NCBI Taxonomy" id="1094560"/>
    <lineage>
        <taxon>Bacteria</taxon>
        <taxon>Pseudomonadati</taxon>
        <taxon>Pseudomonadota</taxon>
        <taxon>Alphaproteobacteria</taxon>
        <taxon>Hyphomicrobiales</taxon>
        <taxon>Bartonellaceae</taxon>
        <taxon>Bartonella</taxon>
    </lineage>
</organism>
<keyword evidence="2" id="KW-1185">Reference proteome</keyword>
<gene>
    <name evidence="1" type="ORF">ME9_01642</name>
</gene>